<proteinExistence type="predicted"/>
<feature type="compositionally biased region" description="Polar residues" evidence="1">
    <location>
        <begin position="589"/>
        <end position="599"/>
    </location>
</feature>
<evidence type="ECO:0000256" key="1">
    <source>
        <dbReference type="SAM" id="MobiDB-lite"/>
    </source>
</evidence>
<feature type="region of interest" description="Disordered" evidence="1">
    <location>
        <begin position="109"/>
        <end position="134"/>
    </location>
</feature>
<name>A0ABP0TV43_9BRYO</name>
<dbReference type="Proteomes" id="UP001497512">
    <property type="component" value="Chromosome 15"/>
</dbReference>
<keyword evidence="3" id="KW-1185">Reference proteome</keyword>
<feature type="region of interest" description="Disordered" evidence="1">
    <location>
        <begin position="447"/>
        <end position="475"/>
    </location>
</feature>
<dbReference type="EMBL" id="OZ019907">
    <property type="protein sequence ID" value="CAK9205378.1"/>
    <property type="molecule type" value="Genomic_DNA"/>
</dbReference>
<reference evidence="2" key="1">
    <citation type="submission" date="2024-02" db="EMBL/GenBank/DDBJ databases">
        <authorList>
            <consortium name="ELIXIR-Norway"/>
            <consortium name="Elixir Norway"/>
        </authorList>
    </citation>
    <scope>NUCLEOTIDE SEQUENCE</scope>
</reference>
<protein>
    <submittedName>
        <fullName evidence="2">Uncharacterized protein</fullName>
    </submittedName>
</protein>
<evidence type="ECO:0000313" key="2">
    <source>
        <dbReference type="EMBL" id="CAK9205378.1"/>
    </source>
</evidence>
<feature type="region of interest" description="Disordered" evidence="1">
    <location>
        <begin position="494"/>
        <end position="524"/>
    </location>
</feature>
<accession>A0ABP0TV43</accession>
<gene>
    <name evidence="2" type="ORF">CSSPTR1EN2_LOCUS7818</name>
</gene>
<organism evidence="2 3">
    <name type="scientific">Sphagnum troendelagicum</name>
    <dbReference type="NCBI Taxonomy" id="128251"/>
    <lineage>
        <taxon>Eukaryota</taxon>
        <taxon>Viridiplantae</taxon>
        <taxon>Streptophyta</taxon>
        <taxon>Embryophyta</taxon>
        <taxon>Bryophyta</taxon>
        <taxon>Sphagnophytina</taxon>
        <taxon>Sphagnopsida</taxon>
        <taxon>Sphagnales</taxon>
        <taxon>Sphagnaceae</taxon>
        <taxon>Sphagnum</taxon>
    </lineage>
</organism>
<feature type="compositionally biased region" description="Low complexity" evidence="1">
    <location>
        <begin position="501"/>
        <end position="513"/>
    </location>
</feature>
<feature type="compositionally biased region" description="Polar residues" evidence="1">
    <location>
        <begin position="450"/>
        <end position="467"/>
    </location>
</feature>
<sequence>MIRSSEGVAVLNKFQQIKRDHGVFGQEQQGGAFRDLGFCSGSKRTAAAAAAGGRAAAWQVAEVQRQCHELYSEMDITLPLYWESKARICRSSLDALEFEFNRAHTAAQQAELQASQRRRHADDDHAHELQSHKGQTLQLQLSPLHLFPRLNLELPETFSNEKKLRRDHQVLLQQAAGDSSLVIRNVEAQELTDHIPTSCNVDLSPASGRSLRMRYSKLTGMKSHELHAGHAPAAVDTKLFQQQESRSSSFQSQSSSGGAWEITSGSHCKDSGADMSSCCSSRDSTASLGQESSMSCCNGKDDQYYGRVSTTEDNDFKAHQAGASFPKDCSNREAEDFYSCGNQAAAAEPRTSALYSTLLRPWKFLFGGNAKKFSTRLRSKEAEHIDDINRASRLLDALDEAPIISWSAPLQKTSYALVSPVKTHKLREKNTHRSTIPFFAKQAPPFTVPIPNTSAAADEQQTTSASSEKSDPPLRVLRRESSLRCIHVQNSPSSLLPGIRSNKSSSNAQASQKLPPAEPRLTHSQSATLVATSTSAANPQCGGGGGSKPLLSTERWKKYVKMLNPLYPRWFSHTHEVPQTPRKSRLDNTRTPPITSLLSTTAPAGATTVAQTPANNSQIGTATVPRQSRIAIPSRKTNHHAGGGVLGTNFPGTASSKVQASSEWSSTTKVATAAPSSKISRRIIAASTCVKTPNKSKSSVNANYQASFTRLDPVREPAVTKHSTISEQHNAVQGAIAHCKQSHSGQLLRSFS</sequence>
<feature type="region of interest" description="Disordered" evidence="1">
    <location>
        <begin position="240"/>
        <end position="263"/>
    </location>
</feature>
<evidence type="ECO:0000313" key="3">
    <source>
        <dbReference type="Proteomes" id="UP001497512"/>
    </source>
</evidence>
<feature type="compositionally biased region" description="Basic and acidic residues" evidence="1">
    <location>
        <begin position="120"/>
        <end position="131"/>
    </location>
</feature>
<feature type="compositionally biased region" description="Low complexity" evidence="1">
    <location>
        <begin position="241"/>
        <end position="256"/>
    </location>
</feature>
<feature type="region of interest" description="Disordered" evidence="1">
    <location>
        <begin position="578"/>
        <end position="599"/>
    </location>
</feature>